<reference evidence="2 3" key="1">
    <citation type="journal article" date="2015" name="Genome Biol.">
        <title>Comparative genomics of Steinernema reveals deeply conserved gene regulatory networks.</title>
        <authorList>
            <person name="Dillman A.R."/>
            <person name="Macchietto M."/>
            <person name="Porter C.F."/>
            <person name="Rogers A."/>
            <person name="Williams B."/>
            <person name="Antoshechkin I."/>
            <person name="Lee M.M."/>
            <person name="Goodwin Z."/>
            <person name="Lu X."/>
            <person name="Lewis E.E."/>
            <person name="Goodrich-Blair H."/>
            <person name="Stock S.P."/>
            <person name="Adams B.J."/>
            <person name="Sternberg P.W."/>
            <person name="Mortazavi A."/>
        </authorList>
    </citation>
    <scope>NUCLEOTIDE SEQUENCE [LARGE SCALE GENOMIC DNA]</scope>
    <source>
        <strain evidence="2 3">ALL</strain>
    </source>
</reference>
<dbReference type="STRING" id="34508.A0A4U5NWC8"/>
<dbReference type="InterPro" id="IPR004875">
    <property type="entry name" value="DDE_SF_endonuclease_dom"/>
</dbReference>
<feature type="domain" description="DDE-1" evidence="1">
    <location>
        <begin position="32"/>
        <end position="145"/>
    </location>
</feature>
<dbReference type="Pfam" id="PF03184">
    <property type="entry name" value="DDE_1"/>
    <property type="match status" value="1"/>
</dbReference>
<dbReference type="OrthoDB" id="5852425at2759"/>
<evidence type="ECO:0000313" key="2">
    <source>
        <dbReference type="EMBL" id="TKR87848.1"/>
    </source>
</evidence>
<dbReference type="EMBL" id="AZBU02000003">
    <property type="protein sequence ID" value="TKR87848.1"/>
    <property type="molecule type" value="Genomic_DNA"/>
</dbReference>
<proteinExistence type="predicted"/>
<name>A0A4U5NWC8_STECR</name>
<dbReference type="AlphaFoldDB" id="A0A4U5NWC8"/>
<organism evidence="2 3">
    <name type="scientific">Steinernema carpocapsae</name>
    <name type="common">Entomopathogenic nematode</name>
    <dbReference type="NCBI Taxonomy" id="34508"/>
    <lineage>
        <taxon>Eukaryota</taxon>
        <taxon>Metazoa</taxon>
        <taxon>Ecdysozoa</taxon>
        <taxon>Nematoda</taxon>
        <taxon>Chromadorea</taxon>
        <taxon>Rhabditida</taxon>
        <taxon>Tylenchina</taxon>
        <taxon>Panagrolaimomorpha</taxon>
        <taxon>Strongyloidoidea</taxon>
        <taxon>Steinernematidae</taxon>
        <taxon>Steinernema</taxon>
    </lineage>
</organism>
<sequence length="232" mass="26747">MRFCVFLMQVNFEINIDLLHDKTVISALGILQLPVLVYFREPKPPAVFYAQLAPFPNTYASYSNSGLMTSAITEHWLEQVFLPNAQRSPTLIVDSWTGYNQAKNVFREQVRFKTVPKKCTNLAQPLDIYFNRQFKAFYRRLSETVIREDEAFIVSQRANVGRLLNLTFAQFSAPRFQPMLKYAWHAAGLLEERPPSFVTPEKFIFGFSFYAVSCSLCPSHVVARQTHRANAF</sequence>
<accession>A0A4U5NWC8</accession>
<gene>
    <name evidence="2" type="ORF">L596_012183</name>
</gene>
<reference evidence="2 3" key="2">
    <citation type="journal article" date="2019" name="G3 (Bethesda)">
        <title>Hybrid Assembly of the Genome of the Entomopathogenic Nematode Steinernema carpocapsae Identifies the X-Chromosome.</title>
        <authorList>
            <person name="Serra L."/>
            <person name="Macchietto M."/>
            <person name="Macias-Munoz A."/>
            <person name="McGill C.J."/>
            <person name="Rodriguez I.M."/>
            <person name="Rodriguez B."/>
            <person name="Murad R."/>
            <person name="Mortazavi A."/>
        </authorList>
    </citation>
    <scope>NUCLEOTIDE SEQUENCE [LARGE SCALE GENOMIC DNA]</scope>
    <source>
        <strain evidence="2 3">ALL</strain>
    </source>
</reference>
<keyword evidence="3" id="KW-1185">Reference proteome</keyword>
<protein>
    <recommendedName>
        <fullName evidence="1">DDE-1 domain-containing protein</fullName>
    </recommendedName>
</protein>
<comment type="caution">
    <text evidence="2">The sequence shown here is derived from an EMBL/GenBank/DDBJ whole genome shotgun (WGS) entry which is preliminary data.</text>
</comment>
<dbReference type="Proteomes" id="UP000298663">
    <property type="component" value="Unassembled WGS sequence"/>
</dbReference>
<dbReference type="GO" id="GO:0003676">
    <property type="term" value="F:nucleic acid binding"/>
    <property type="evidence" value="ECO:0007669"/>
    <property type="project" value="InterPro"/>
</dbReference>
<evidence type="ECO:0000313" key="3">
    <source>
        <dbReference type="Proteomes" id="UP000298663"/>
    </source>
</evidence>
<evidence type="ECO:0000259" key="1">
    <source>
        <dbReference type="Pfam" id="PF03184"/>
    </source>
</evidence>